<evidence type="ECO:0000313" key="3">
    <source>
        <dbReference type="Proteomes" id="UP000290540"/>
    </source>
</evidence>
<sequence>MTSARAIKRPFDPSSSSTGSVDGRYGHMSNKQMYQSQATHNPLNHCIESKCTVNHEDALCCGAQSRIPLYNDPTPQRIAGSGSGEGLPYVVSSDYPTKAIDGDSGRIQSPSEALFCTDVTVKSYFDCSEDETPANHRHALGQRLSGIKDGILEKPGWARNELGLRIQVAQVGLLGNLQGGFRVTFNVLEQTNTRVNKVLGINLALMDIVKNQALKQTGQTVDETIAVDTADVLAIGMSAPDDTPSMNSSNETRDINIYGNETLGQARIMTGNIGVEGWQKMEVARRRLPTIGSAMTSESSLATWEGRRRGA</sequence>
<protein>
    <submittedName>
        <fullName evidence="2">Uncharacterized protein</fullName>
    </submittedName>
</protein>
<evidence type="ECO:0000256" key="1">
    <source>
        <dbReference type="SAM" id="MobiDB-lite"/>
    </source>
</evidence>
<feature type="region of interest" description="Disordered" evidence="1">
    <location>
        <begin position="1"/>
        <end position="27"/>
    </location>
</feature>
<comment type="caution">
    <text evidence="2">The sequence shown here is derived from an EMBL/GenBank/DDBJ whole genome shotgun (WGS) entry which is preliminary data.</text>
</comment>
<dbReference type="EMBL" id="MQTW01000412">
    <property type="protein sequence ID" value="RYC80224.1"/>
    <property type="molecule type" value="Genomic_DNA"/>
</dbReference>
<dbReference type="Proteomes" id="UP000290540">
    <property type="component" value="Unassembled WGS sequence"/>
</dbReference>
<organism evidence="2 3">
    <name type="scientific">Fusarium oxysporum f. sp. narcissi</name>
    <dbReference type="NCBI Taxonomy" id="451672"/>
    <lineage>
        <taxon>Eukaryota</taxon>
        <taxon>Fungi</taxon>
        <taxon>Dikarya</taxon>
        <taxon>Ascomycota</taxon>
        <taxon>Pezizomycotina</taxon>
        <taxon>Sordariomycetes</taxon>
        <taxon>Hypocreomycetidae</taxon>
        <taxon>Hypocreales</taxon>
        <taxon>Nectriaceae</taxon>
        <taxon>Fusarium</taxon>
        <taxon>Fusarium oxysporum species complex</taxon>
    </lineage>
</organism>
<gene>
    <name evidence="2" type="ORF">BFJ63_vAg16891</name>
</gene>
<accession>A0A4Q2V109</accession>
<proteinExistence type="predicted"/>
<dbReference type="AlphaFoldDB" id="A0A4Q2V109"/>
<reference evidence="2 3" key="1">
    <citation type="submission" date="2016-12" db="EMBL/GenBank/DDBJ databases">
        <title>Draft genome sequence of Fusarium oxysporum causing rot on Narcissus.</title>
        <authorList>
            <person name="Armitage A.D."/>
            <person name="Taylor A."/>
            <person name="Clarkson J.P."/>
            <person name="Harrison R.J."/>
            <person name="Jackson A.C."/>
        </authorList>
    </citation>
    <scope>NUCLEOTIDE SEQUENCE [LARGE SCALE GENOMIC DNA]</scope>
    <source>
        <strain evidence="2 3">N139</strain>
    </source>
</reference>
<evidence type="ECO:0000313" key="2">
    <source>
        <dbReference type="EMBL" id="RYC80224.1"/>
    </source>
</evidence>
<name>A0A4Q2V109_FUSOX</name>